<dbReference type="PhylomeDB" id="A0A0G4GZR9"/>
<feature type="compositionally biased region" description="Basic and acidic residues" evidence="1">
    <location>
        <begin position="370"/>
        <end position="381"/>
    </location>
</feature>
<dbReference type="PROSITE" id="PS50228">
    <property type="entry name" value="SUEL_LECTIN"/>
    <property type="match status" value="1"/>
</dbReference>
<dbReference type="VEuPathDB" id="CryptoDB:Vbra_10510"/>
<dbReference type="EMBL" id="CDMY01000907">
    <property type="protein sequence ID" value="CEM36734.1"/>
    <property type="molecule type" value="Genomic_DNA"/>
</dbReference>
<evidence type="ECO:0000313" key="5">
    <source>
        <dbReference type="Proteomes" id="UP000041254"/>
    </source>
</evidence>
<dbReference type="Pfam" id="PF02140">
    <property type="entry name" value="SUEL_Lectin"/>
    <property type="match status" value="1"/>
</dbReference>
<dbReference type="CDD" id="cd22842">
    <property type="entry name" value="Gal_Rha_Lectin_BGal"/>
    <property type="match status" value="1"/>
</dbReference>
<dbReference type="AlphaFoldDB" id="A0A0G4GZR9"/>
<proteinExistence type="predicted"/>
<sequence length="381" mass="41507">MKVVIVVLALFVASAKSQTSLLFGEEGENPPDEIFYYGFPGYFAGHDHWMPSEAPAVKVMEEHLLPIHCPAGQTITVKRASFGTPIGEGSAFKQGACHHPQSTYTVKRLCAGREKCKVLASVSTFGKGHDPCPDTQKALAVDYECTQITEPRPLYDRATGTFREGVHPIYLYLPTHTAPCKNVLSTSNTTFTIGEATAECDSDPKCAFFTFDPNTARAVYCSDDSWTGSEKHMDAVVCVKPREMSESSFAIYPNNAGICSAANTIKHMDDVKRPHEAAEACRSQPNCTHFTWSDGGLLSAEGFRAYAWLCSGTPSQIPHDGFAFGVYVGGPQPTLPPRKSEDRRVGIAAPGRQGYPTQTQLSKARLARRTTNDRELAGQIS</sequence>
<dbReference type="GO" id="GO:0030246">
    <property type="term" value="F:carbohydrate binding"/>
    <property type="evidence" value="ECO:0007669"/>
    <property type="project" value="InterPro"/>
</dbReference>
<dbReference type="PANTHER" id="PTHR46780">
    <property type="entry name" value="PROTEIN EVA-1"/>
    <property type="match status" value="1"/>
</dbReference>
<name>A0A0G4GZR9_VITBC</name>
<dbReference type="Proteomes" id="UP000041254">
    <property type="component" value="Unassembled WGS sequence"/>
</dbReference>
<dbReference type="Gene3D" id="2.60.120.740">
    <property type="match status" value="1"/>
</dbReference>
<dbReference type="OrthoDB" id="328191at2759"/>
<evidence type="ECO:0000256" key="1">
    <source>
        <dbReference type="SAM" id="MobiDB-lite"/>
    </source>
</evidence>
<gene>
    <name evidence="4" type="ORF">Vbra_10510</name>
</gene>
<feature type="signal peptide" evidence="2">
    <location>
        <begin position="1"/>
        <end position="17"/>
    </location>
</feature>
<feature type="domain" description="SUEL-type lectin" evidence="3">
    <location>
        <begin position="59"/>
        <end position="146"/>
    </location>
</feature>
<accession>A0A0G4GZR9</accession>
<reference evidence="4 5" key="1">
    <citation type="submission" date="2014-11" db="EMBL/GenBank/DDBJ databases">
        <authorList>
            <person name="Zhu J."/>
            <person name="Qi W."/>
            <person name="Song R."/>
        </authorList>
    </citation>
    <scope>NUCLEOTIDE SEQUENCE [LARGE SCALE GENOMIC DNA]</scope>
</reference>
<dbReference type="InterPro" id="IPR000922">
    <property type="entry name" value="Lectin_gal-bd_dom"/>
</dbReference>
<keyword evidence="5" id="KW-1185">Reference proteome</keyword>
<dbReference type="OMA" id="CESSSYK"/>
<protein>
    <recommendedName>
        <fullName evidence="3">SUEL-type lectin domain-containing protein</fullName>
    </recommendedName>
</protein>
<organism evidence="4 5">
    <name type="scientific">Vitrella brassicaformis (strain CCMP3155)</name>
    <dbReference type="NCBI Taxonomy" id="1169540"/>
    <lineage>
        <taxon>Eukaryota</taxon>
        <taxon>Sar</taxon>
        <taxon>Alveolata</taxon>
        <taxon>Colpodellida</taxon>
        <taxon>Vitrellaceae</taxon>
        <taxon>Vitrella</taxon>
    </lineage>
</organism>
<feature type="region of interest" description="Disordered" evidence="1">
    <location>
        <begin position="333"/>
        <end position="381"/>
    </location>
</feature>
<evidence type="ECO:0000313" key="4">
    <source>
        <dbReference type="EMBL" id="CEM36734.1"/>
    </source>
</evidence>
<feature type="chain" id="PRO_5005191401" description="SUEL-type lectin domain-containing protein" evidence="2">
    <location>
        <begin position="18"/>
        <end position="381"/>
    </location>
</feature>
<dbReference type="InterPro" id="IPR043159">
    <property type="entry name" value="Lectin_gal-bd_sf"/>
</dbReference>
<dbReference type="InParanoid" id="A0A0G4GZR9"/>
<evidence type="ECO:0000256" key="2">
    <source>
        <dbReference type="SAM" id="SignalP"/>
    </source>
</evidence>
<evidence type="ECO:0000259" key="3">
    <source>
        <dbReference type="PROSITE" id="PS50228"/>
    </source>
</evidence>
<keyword evidence="2" id="KW-0732">Signal</keyword>
<dbReference type="STRING" id="1169540.A0A0G4GZR9"/>